<dbReference type="SUPFAM" id="SSF50978">
    <property type="entry name" value="WD40 repeat-like"/>
    <property type="match status" value="1"/>
</dbReference>
<reference evidence="7" key="1">
    <citation type="journal article" date="2010" name="Science">
        <title>Plasticity of animal genome architecture unmasked by rapid evolution of a pelagic tunicate.</title>
        <authorList>
            <person name="Denoeud F."/>
            <person name="Henriet S."/>
            <person name="Mungpakdee S."/>
            <person name="Aury J.M."/>
            <person name="Da Silva C."/>
            <person name="Brinkmann H."/>
            <person name="Mikhaleva J."/>
            <person name="Olsen L.C."/>
            <person name="Jubin C."/>
            <person name="Canestro C."/>
            <person name="Bouquet J.M."/>
            <person name="Danks G."/>
            <person name="Poulain J."/>
            <person name="Campsteijn C."/>
            <person name="Adamski M."/>
            <person name="Cross I."/>
            <person name="Yadetie F."/>
            <person name="Muffato M."/>
            <person name="Louis A."/>
            <person name="Butcher S."/>
            <person name="Tsagkogeorga G."/>
            <person name="Konrad A."/>
            <person name="Singh S."/>
            <person name="Jensen M.F."/>
            <person name="Cong E.H."/>
            <person name="Eikeseth-Otteraa H."/>
            <person name="Noel B."/>
            <person name="Anthouard V."/>
            <person name="Porcel B.M."/>
            <person name="Kachouri-Lafond R."/>
            <person name="Nishino A."/>
            <person name="Ugolini M."/>
            <person name="Chourrout P."/>
            <person name="Nishida H."/>
            <person name="Aasland R."/>
            <person name="Huzurbazar S."/>
            <person name="Westhof E."/>
            <person name="Delsuc F."/>
            <person name="Lehrach H."/>
            <person name="Reinhardt R."/>
            <person name="Weissenbach J."/>
            <person name="Roy S.W."/>
            <person name="Artiguenave F."/>
            <person name="Postlethwait J.H."/>
            <person name="Manak J.R."/>
            <person name="Thompson E.M."/>
            <person name="Jaillon O."/>
            <person name="Du Pasquier L."/>
            <person name="Boudinot P."/>
            <person name="Liberles D.A."/>
            <person name="Volff J.N."/>
            <person name="Philippe H."/>
            <person name="Lenhard B."/>
            <person name="Roest Crollius H."/>
            <person name="Wincker P."/>
            <person name="Chourrout D."/>
        </authorList>
    </citation>
    <scope>NUCLEOTIDE SEQUENCE [LARGE SCALE GENOMIC DNA]</scope>
</reference>
<dbReference type="GO" id="GO:0080008">
    <property type="term" value="C:Cul4-RING E3 ubiquitin ligase complex"/>
    <property type="evidence" value="ECO:0007669"/>
    <property type="project" value="TreeGrafter"/>
</dbReference>
<dbReference type="GO" id="GO:0016567">
    <property type="term" value="P:protein ubiquitination"/>
    <property type="evidence" value="ECO:0007669"/>
    <property type="project" value="UniProtKB-UniPathway"/>
</dbReference>
<dbReference type="InterPro" id="IPR006594">
    <property type="entry name" value="LisH"/>
</dbReference>
<sequence>MESSDLVSDYRQINQRLVPIIIKRLQEAVNLIRPQPSSPPFKRARHSAVEIYDDSDSRGSFTSEYDLRQEHKLLPLANPRKIILFLKYLTPMGEYFDQLPAFMEHDALGIVLELLEFGDNIMKLETLKLLSSMLCHNKVALDFVNRDGFERLTSVNKSSRAGAAVAVCLYYLAYNGDVMERFFQVSREKMRGVISYALDLIEVKHDSARVHSIMFFTYILLNPKNRVMLQIFDEKDGVRRIYNVISTLGVLQNGDTDDQESHAEKTSVKMASICLKRYVERHIVLKAESLGINTAQYQLESNMQSMGKKKSLYDLAERINNCTTGCFLSKMGFLRKFIHMKTIKTLLRLALRCADWTGFTGRIETIRALIDIVAICSLSFEGILQLCEPIVPENFFSQSFTALRYPPRDLDKRHPSDDPRNCGLCLILLMVEDNSEDTQFFSEDIRASGLDVLKSACSVSRRRKKSDTVFSIIKNNHGIQILIGLMDNPALRISATTALAGIARLDHVKQIVAKVLQPKHIVRQFFLGDSANLEDFQKALNHLSDIVGMPKYSSENWDIEKMTRRSEILKNTKILVDKKEILQLIEAHLREEGLTKSAEALRTEAAILSLNYKSLNEFKTPRRRTTSFDELLPSQRATSPHKPMSISPQKHAPPKIRFSNASRSQNSLTFSKSVPAIIPSKSEEIESPEILFNLTDAVRSYFREQWHAKCKNPISSCPRFSIYKKHRCPEKRPDPTPVPLPIRMRSRKIKNYRAGDRGNILDKQFVWNRFRSMPANIRTPPDQHATAVALSTNENLLIVGSLNGDILMYDTTNDHNQAAYNCCESAILNIRVKERFVTTTQRYGPHPTTLWSFPDMDIVKDFEEPAVEWGEFAKHSNRMALTCQKECILYDVETDKALLNIPYADFGCGYEQNRTFFGPGDDEFLSDGCLWDLRSGKNIIRFDKLNMNVSGIFHPTQPHIIIGSEIWDIRMVNSNRILKKIPELGGIWPRFSPHSNVMFAANWYSDISMDMNADPSQDIYELDSAVKIYDPMDYE</sequence>
<dbReference type="Gene3D" id="1.25.10.10">
    <property type="entry name" value="Leucine-rich Repeat Variant"/>
    <property type="match status" value="1"/>
</dbReference>
<dbReference type="PANTHER" id="PTHR13129:SF4">
    <property type="entry name" value="DDB1- AND CUL4-ASSOCIATED FACTOR 1"/>
    <property type="match status" value="1"/>
</dbReference>
<dbReference type="AlphaFoldDB" id="E4X047"/>
<dbReference type="OrthoDB" id="27563at2759"/>
<dbReference type="SUPFAM" id="SSF48371">
    <property type="entry name" value="ARM repeat"/>
    <property type="match status" value="1"/>
</dbReference>
<comment type="subcellular location">
    <subcellularLocation>
        <location evidence="1">Nucleus</location>
    </subcellularLocation>
</comment>
<dbReference type="PANTHER" id="PTHR13129">
    <property type="entry name" value="VPRBP PROTEIN-RELATED"/>
    <property type="match status" value="1"/>
</dbReference>
<dbReference type="SMART" id="SM00667">
    <property type="entry name" value="LisH"/>
    <property type="match status" value="1"/>
</dbReference>
<evidence type="ECO:0000256" key="5">
    <source>
        <dbReference type="ARBA" id="ARBA00023242"/>
    </source>
</evidence>
<dbReference type="InterPro" id="IPR015943">
    <property type="entry name" value="WD40/YVTN_repeat-like_dom_sf"/>
</dbReference>
<evidence type="ECO:0000256" key="2">
    <source>
        <dbReference type="ARBA" id="ARBA00004906"/>
    </source>
</evidence>
<organism evidence="7">
    <name type="scientific">Oikopleura dioica</name>
    <name type="common">Tunicate</name>
    <dbReference type="NCBI Taxonomy" id="34765"/>
    <lineage>
        <taxon>Eukaryota</taxon>
        <taxon>Metazoa</taxon>
        <taxon>Chordata</taxon>
        <taxon>Tunicata</taxon>
        <taxon>Appendicularia</taxon>
        <taxon>Copelata</taxon>
        <taxon>Oikopleuridae</taxon>
        <taxon>Oikopleura</taxon>
    </lineage>
</organism>
<feature type="region of interest" description="Disordered" evidence="6">
    <location>
        <begin position="634"/>
        <end position="654"/>
    </location>
</feature>
<evidence type="ECO:0000256" key="4">
    <source>
        <dbReference type="ARBA" id="ARBA00022786"/>
    </source>
</evidence>
<dbReference type="InterPro" id="IPR036322">
    <property type="entry name" value="WD40_repeat_dom_sf"/>
</dbReference>
<dbReference type="UniPathway" id="UPA00143"/>
<protein>
    <submittedName>
        <fullName evidence="7">Uncharacterized protein</fullName>
    </submittedName>
</protein>
<dbReference type="PROSITE" id="PS50896">
    <property type="entry name" value="LISH"/>
    <property type="match status" value="1"/>
</dbReference>
<name>E4X047_OIKDI</name>
<dbReference type="InParanoid" id="E4X047"/>
<evidence type="ECO:0000256" key="1">
    <source>
        <dbReference type="ARBA" id="ARBA00004123"/>
    </source>
</evidence>
<dbReference type="InterPro" id="IPR011989">
    <property type="entry name" value="ARM-like"/>
</dbReference>
<evidence type="ECO:0000313" key="8">
    <source>
        <dbReference type="Proteomes" id="UP000001307"/>
    </source>
</evidence>
<dbReference type="Gene3D" id="2.130.10.10">
    <property type="entry name" value="YVTN repeat-like/Quinoprotein amine dehydrogenase"/>
    <property type="match status" value="1"/>
</dbReference>
<dbReference type="FunCoup" id="E4X047">
    <property type="interactions" value="708"/>
</dbReference>
<dbReference type="GO" id="GO:0005634">
    <property type="term" value="C:nucleus"/>
    <property type="evidence" value="ECO:0007669"/>
    <property type="project" value="UniProtKB-SubCell"/>
</dbReference>
<accession>E4X047</accession>
<evidence type="ECO:0000256" key="6">
    <source>
        <dbReference type="SAM" id="MobiDB-lite"/>
    </source>
</evidence>
<comment type="pathway">
    <text evidence="2">Protein modification; protein ubiquitination.</text>
</comment>
<gene>
    <name evidence="7" type="ORF">GSOID_T00015077001</name>
</gene>
<dbReference type="InterPro" id="IPR033270">
    <property type="entry name" value="VPRBP/DCAF1"/>
</dbReference>
<comment type="similarity">
    <text evidence="3">Belongs to the VPRBP/DCAF1 family.</text>
</comment>
<keyword evidence="5" id="KW-0539">Nucleus</keyword>
<evidence type="ECO:0000313" key="7">
    <source>
        <dbReference type="EMBL" id="CBY23145.1"/>
    </source>
</evidence>
<keyword evidence="8" id="KW-1185">Reference proteome</keyword>
<dbReference type="Proteomes" id="UP000001307">
    <property type="component" value="Unassembled WGS sequence"/>
</dbReference>
<evidence type="ECO:0000256" key="3">
    <source>
        <dbReference type="ARBA" id="ARBA00008845"/>
    </source>
</evidence>
<keyword evidence="4" id="KW-0833">Ubl conjugation pathway</keyword>
<proteinExistence type="inferred from homology"/>
<dbReference type="InterPro" id="IPR016024">
    <property type="entry name" value="ARM-type_fold"/>
</dbReference>
<dbReference type="EMBL" id="FN653020">
    <property type="protein sequence ID" value="CBY23145.1"/>
    <property type="molecule type" value="Genomic_DNA"/>
</dbReference>